<sequence length="256" mass="28090">RREPGCRRPEAGRLDGRPDLLQPAALEVVNPDAPLLEATPAVEIAIALVRAPRRVLQLVVGEVDAAGLEPGVLPCRHAQRVVQPHEQGRLADAVGLLPLPRLDVEGVHLEGARPLQPELLRALDDDHQPAVRRRHQVLAAQRVIVRQPRGCRLRRLVLVRQRQPRRHRRADHLATGTGVGLPRLDDARARDGVEPAVVVDGVVDGVGRGRQAPHGVLRRREGRGAEVPVQEEHRGVAARVRGGREDDLAVEVLEHL</sequence>
<organism evidence="1 2">
    <name type="scientific">Triticum urartu</name>
    <name type="common">Red wild einkorn</name>
    <name type="synonym">Crithodium urartu</name>
    <dbReference type="NCBI Taxonomy" id="4572"/>
    <lineage>
        <taxon>Eukaryota</taxon>
        <taxon>Viridiplantae</taxon>
        <taxon>Streptophyta</taxon>
        <taxon>Embryophyta</taxon>
        <taxon>Tracheophyta</taxon>
        <taxon>Spermatophyta</taxon>
        <taxon>Magnoliopsida</taxon>
        <taxon>Liliopsida</taxon>
        <taxon>Poales</taxon>
        <taxon>Poaceae</taxon>
        <taxon>BOP clade</taxon>
        <taxon>Pooideae</taxon>
        <taxon>Triticodae</taxon>
        <taxon>Triticeae</taxon>
        <taxon>Triticinae</taxon>
        <taxon>Triticum</taxon>
    </lineage>
</organism>
<reference evidence="2" key="1">
    <citation type="journal article" date="2013" name="Nature">
        <title>Draft genome of the wheat A-genome progenitor Triticum urartu.</title>
        <authorList>
            <person name="Ling H.Q."/>
            <person name="Zhao S."/>
            <person name="Liu D."/>
            <person name="Wang J."/>
            <person name="Sun H."/>
            <person name="Zhang C."/>
            <person name="Fan H."/>
            <person name="Li D."/>
            <person name="Dong L."/>
            <person name="Tao Y."/>
            <person name="Gao C."/>
            <person name="Wu H."/>
            <person name="Li Y."/>
            <person name="Cui Y."/>
            <person name="Guo X."/>
            <person name="Zheng S."/>
            <person name="Wang B."/>
            <person name="Yu K."/>
            <person name="Liang Q."/>
            <person name="Yang W."/>
            <person name="Lou X."/>
            <person name="Chen J."/>
            <person name="Feng M."/>
            <person name="Jian J."/>
            <person name="Zhang X."/>
            <person name="Luo G."/>
            <person name="Jiang Y."/>
            <person name="Liu J."/>
            <person name="Wang Z."/>
            <person name="Sha Y."/>
            <person name="Zhang B."/>
            <person name="Wu H."/>
            <person name="Tang D."/>
            <person name="Shen Q."/>
            <person name="Xue P."/>
            <person name="Zou S."/>
            <person name="Wang X."/>
            <person name="Liu X."/>
            <person name="Wang F."/>
            <person name="Yang Y."/>
            <person name="An X."/>
            <person name="Dong Z."/>
            <person name="Zhang K."/>
            <person name="Zhang X."/>
            <person name="Luo M.C."/>
            <person name="Dvorak J."/>
            <person name="Tong Y."/>
            <person name="Wang J."/>
            <person name="Yang H."/>
            <person name="Li Z."/>
            <person name="Wang D."/>
            <person name="Zhang A."/>
            <person name="Wang J."/>
        </authorList>
    </citation>
    <scope>NUCLEOTIDE SEQUENCE</scope>
    <source>
        <strain evidence="2">cv. G1812</strain>
    </source>
</reference>
<reference evidence="1" key="2">
    <citation type="submission" date="2018-03" db="EMBL/GenBank/DDBJ databases">
        <title>The Triticum urartu genome reveals the dynamic nature of wheat genome evolution.</title>
        <authorList>
            <person name="Ling H."/>
            <person name="Ma B."/>
            <person name="Shi X."/>
            <person name="Liu H."/>
            <person name="Dong L."/>
            <person name="Sun H."/>
            <person name="Cao Y."/>
            <person name="Gao Q."/>
            <person name="Zheng S."/>
            <person name="Li Y."/>
            <person name="Yu Y."/>
            <person name="Du H."/>
            <person name="Qi M."/>
            <person name="Li Y."/>
            <person name="Yu H."/>
            <person name="Cui Y."/>
            <person name="Wang N."/>
            <person name="Chen C."/>
            <person name="Wu H."/>
            <person name="Zhao Y."/>
            <person name="Zhang J."/>
            <person name="Li Y."/>
            <person name="Zhou W."/>
            <person name="Zhang B."/>
            <person name="Hu W."/>
            <person name="Eijk M."/>
            <person name="Tang J."/>
            <person name="Witsenboer H."/>
            <person name="Zhao S."/>
            <person name="Li Z."/>
            <person name="Zhang A."/>
            <person name="Wang D."/>
            <person name="Liang C."/>
        </authorList>
    </citation>
    <scope>NUCLEOTIDE SEQUENCE [LARGE SCALE GENOMIC DNA]</scope>
    <source>
        <strain evidence="1">cv. G1812</strain>
    </source>
</reference>
<keyword evidence="2" id="KW-1185">Reference proteome</keyword>
<dbReference type="Proteomes" id="UP000015106">
    <property type="component" value="Chromosome 7"/>
</dbReference>
<accession>A0A8R7UZ39</accession>
<protein>
    <submittedName>
        <fullName evidence="1">Uncharacterized protein</fullName>
    </submittedName>
</protein>
<dbReference type="AlphaFoldDB" id="A0A8R7UZ39"/>
<proteinExistence type="predicted"/>
<evidence type="ECO:0000313" key="2">
    <source>
        <dbReference type="Proteomes" id="UP000015106"/>
    </source>
</evidence>
<dbReference type="EnsemblPlants" id="TuG1812G0700001317.01.T01">
    <property type="protein sequence ID" value="TuG1812G0700001317.01.T01.cds456805"/>
    <property type="gene ID" value="TuG1812G0700001317.01"/>
</dbReference>
<evidence type="ECO:0000313" key="1">
    <source>
        <dbReference type="EnsemblPlants" id="TuG1812G0700001317.01.T01.cds456805"/>
    </source>
</evidence>
<dbReference type="Gramene" id="TuG1812G0700001317.01.T01">
    <property type="protein sequence ID" value="TuG1812G0700001317.01.T01.cds456805"/>
    <property type="gene ID" value="TuG1812G0700001317.01"/>
</dbReference>
<name>A0A8R7UZ39_TRIUA</name>
<reference evidence="1" key="3">
    <citation type="submission" date="2022-06" db="UniProtKB">
        <authorList>
            <consortium name="EnsemblPlants"/>
        </authorList>
    </citation>
    <scope>IDENTIFICATION</scope>
</reference>